<name>A0ABT8MW22_9BACL</name>
<evidence type="ECO:0000256" key="5">
    <source>
        <dbReference type="ARBA" id="ARBA00023136"/>
    </source>
</evidence>
<dbReference type="PROSITE" id="PS50850">
    <property type="entry name" value="MFS"/>
    <property type="match status" value="1"/>
</dbReference>
<feature type="transmembrane region" description="Helical" evidence="6">
    <location>
        <begin position="147"/>
        <end position="170"/>
    </location>
</feature>
<dbReference type="PANTHER" id="PTHR23504">
    <property type="entry name" value="MAJOR FACILITATOR SUPERFAMILY DOMAIN-CONTAINING PROTEIN 10"/>
    <property type="match status" value="1"/>
</dbReference>
<evidence type="ECO:0000256" key="6">
    <source>
        <dbReference type="SAM" id="Phobius"/>
    </source>
</evidence>
<dbReference type="InterPro" id="IPR011701">
    <property type="entry name" value="MFS"/>
</dbReference>
<gene>
    <name evidence="8" type="ORF">QWY15_17795</name>
</gene>
<feature type="domain" description="Major facilitator superfamily (MFS) profile" evidence="7">
    <location>
        <begin position="56"/>
        <end position="433"/>
    </location>
</feature>
<keyword evidence="5 6" id="KW-0472">Membrane</keyword>
<feature type="transmembrane region" description="Helical" evidence="6">
    <location>
        <begin position="57"/>
        <end position="78"/>
    </location>
</feature>
<evidence type="ECO:0000313" key="8">
    <source>
        <dbReference type="EMBL" id="MDN7229131.1"/>
    </source>
</evidence>
<dbReference type="PRINTS" id="PR01035">
    <property type="entry name" value="TCRTETA"/>
</dbReference>
<keyword evidence="3 6" id="KW-0812">Transmembrane</keyword>
<feature type="transmembrane region" description="Helical" evidence="6">
    <location>
        <begin position="122"/>
        <end position="141"/>
    </location>
</feature>
<dbReference type="Proteomes" id="UP001172054">
    <property type="component" value="Unassembled WGS sequence"/>
</dbReference>
<keyword evidence="9" id="KW-1185">Reference proteome</keyword>
<dbReference type="InterPro" id="IPR001958">
    <property type="entry name" value="Tet-R_TetA/multi-R_MdtG-like"/>
</dbReference>
<dbReference type="SUPFAM" id="SSF103473">
    <property type="entry name" value="MFS general substrate transporter"/>
    <property type="match status" value="1"/>
</dbReference>
<comment type="caution">
    <text evidence="8">The sequence shown here is derived from an EMBL/GenBank/DDBJ whole genome shotgun (WGS) entry which is preliminary data.</text>
</comment>
<keyword evidence="4 6" id="KW-1133">Transmembrane helix</keyword>
<dbReference type="CDD" id="cd17325">
    <property type="entry name" value="MFS_MdtG_SLC18_like"/>
    <property type="match status" value="1"/>
</dbReference>
<sequence>MLVRKRVSLEFFCSCSVVLLRLVPLFLIFTGLLFLLNKGKIEAEPFRKQEFHMKKTILLLMSVQFFVYLGFGIIIPVLPEVVVQQGYADIHVGGLITIYALASFFTAPLWGRLSDNVGRKKLILTGLAGFSLSFFLFSLFLDHLVLLYASRIIGGLFSGALYTAVTGYVADITTSEERNKYMGLLGMSIGLGFIFGPAIGGLLGAVSLSLPFTASAVLVLALMVYAGIVLEEPDRSGEAVKRKLLPQGAGMLWNYRIRYLFLFSFTVTFLLAGLESTFQLFQIDQIKITPLQLGYLFMASGFVDAAIQGGVVRRVKDGTETKWIIGAQIVTAAGLFLLPFTSNLVFAGIALSIFTAGNALARTVLVSLTSKESGGKYGTAAGMTYSMDNMGRIIGPLFFTWLLTLQSGSIYYLSGLLALLSIGLIIVYRSSAKTLQTNEKASTSS</sequence>
<feature type="transmembrane region" description="Helical" evidence="6">
    <location>
        <begin position="18"/>
        <end position="36"/>
    </location>
</feature>
<protein>
    <submittedName>
        <fullName evidence="8">MFS transporter</fullName>
    </submittedName>
</protein>
<feature type="transmembrane region" description="Helical" evidence="6">
    <location>
        <begin position="410"/>
        <end position="428"/>
    </location>
</feature>
<dbReference type="Pfam" id="PF07690">
    <property type="entry name" value="MFS_1"/>
    <property type="match status" value="1"/>
</dbReference>
<evidence type="ECO:0000256" key="2">
    <source>
        <dbReference type="ARBA" id="ARBA00022448"/>
    </source>
</evidence>
<feature type="transmembrane region" description="Helical" evidence="6">
    <location>
        <begin position="182"/>
        <end position="206"/>
    </location>
</feature>
<comment type="subcellular location">
    <subcellularLocation>
        <location evidence="1">Cell membrane</location>
        <topology evidence="1">Multi-pass membrane protein</topology>
    </subcellularLocation>
</comment>
<evidence type="ECO:0000313" key="9">
    <source>
        <dbReference type="Proteomes" id="UP001172054"/>
    </source>
</evidence>
<dbReference type="InterPro" id="IPR020846">
    <property type="entry name" value="MFS_dom"/>
</dbReference>
<feature type="transmembrane region" description="Helical" evidence="6">
    <location>
        <begin position="212"/>
        <end position="230"/>
    </location>
</feature>
<feature type="transmembrane region" description="Helical" evidence="6">
    <location>
        <begin position="90"/>
        <end position="110"/>
    </location>
</feature>
<dbReference type="Gene3D" id="1.20.1250.20">
    <property type="entry name" value="MFS general substrate transporter like domains"/>
    <property type="match status" value="1"/>
</dbReference>
<evidence type="ECO:0000256" key="4">
    <source>
        <dbReference type="ARBA" id="ARBA00022989"/>
    </source>
</evidence>
<feature type="transmembrane region" description="Helical" evidence="6">
    <location>
        <begin position="293"/>
        <end position="311"/>
    </location>
</feature>
<dbReference type="PANTHER" id="PTHR23504:SF15">
    <property type="entry name" value="MAJOR FACILITATOR SUPERFAMILY (MFS) PROFILE DOMAIN-CONTAINING PROTEIN"/>
    <property type="match status" value="1"/>
</dbReference>
<dbReference type="InterPro" id="IPR036259">
    <property type="entry name" value="MFS_trans_sf"/>
</dbReference>
<organism evidence="8 9">
    <name type="scientific">Planococcus liqunii</name>
    <dbReference type="NCBI Taxonomy" id="3058394"/>
    <lineage>
        <taxon>Bacteria</taxon>
        <taxon>Bacillati</taxon>
        <taxon>Bacillota</taxon>
        <taxon>Bacilli</taxon>
        <taxon>Bacillales</taxon>
        <taxon>Caryophanaceae</taxon>
        <taxon>Planococcus</taxon>
    </lineage>
</organism>
<accession>A0ABT8MW22</accession>
<evidence type="ECO:0000256" key="3">
    <source>
        <dbReference type="ARBA" id="ARBA00022692"/>
    </source>
</evidence>
<reference evidence="8 9" key="1">
    <citation type="submission" date="2023-06" db="EMBL/GenBank/DDBJ databases">
        <title>Novel species in genus Planococcus.</title>
        <authorList>
            <person name="Ning S."/>
        </authorList>
    </citation>
    <scope>NUCLEOTIDE SEQUENCE [LARGE SCALE GENOMIC DNA]</scope>
    <source>
        <strain evidence="8 9">N064</strain>
    </source>
</reference>
<dbReference type="EMBL" id="JAUJWW010000009">
    <property type="protein sequence ID" value="MDN7229131.1"/>
    <property type="molecule type" value="Genomic_DNA"/>
</dbReference>
<proteinExistence type="predicted"/>
<evidence type="ECO:0000259" key="7">
    <source>
        <dbReference type="PROSITE" id="PS50850"/>
    </source>
</evidence>
<feature type="transmembrane region" description="Helical" evidence="6">
    <location>
        <begin position="259"/>
        <end position="281"/>
    </location>
</feature>
<keyword evidence="2" id="KW-0813">Transport</keyword>
<evidence type="ECO:0000256" key="1">
    <source>
        <dbReference type="ARBA" id="ARBA00004651"/>
    </source>
</evidence>